<keyword evidence="1" id="KW-0732">Signal</keyword>
<evidence type="ECO:0008006" key="3">
    <source>
        <dbReference type="Google" id="ProtNLM"/>
    </source>
</evidence>
<gene>
    <name evidence="2" type="ORF">PAHAL_4G074500</name>
</gene>
<evidence type="ECO:0000313" key="2">
    <source>
        <dbReference type="EMBL" id="PVH47490.1"/>
    </source>
</evidence>
<feature type="chain" id="PRO_5015767643" description="Secreted protein" evidence="1">
    <location>
        <begin position="19"/>
        <end position="67"/>
    </location>
</feature>
<feature type="signal peptide" evidence="1">
    <location>
        <begin position="1"/>
        <end position="18"/>
    </location>
</feature>
<dbReference type="EMBL" id="CM008049">
    <property type="protein sequence ID" value="PVH47490.1"/>
    <property type="molecule type" value="Genomic_DNA"/>
</dbReference>
<sequence>MLAINQIPLCLLCSSVLAHHQCEFTKRSHEPPSLLVGIISNQSHHPRYYKRARTSNSTIPMGQSYMT</sequence>
<dbReference type="Gramene" id="PVH47490">
    <property type="protein sequence ID" value="PVH47490"/>
    <property type="gene ID" value="PAHAL_4G074500"/>
</dbReference>
<organism evidence="2">
    <name type="scientific">Panicum hallii</name>
    <dbReference type="NCBI Taxonomy" id="206008"/>
    <lineage>
        <taxon>Eukaryota</taxon>
        <taxon>Viridiplantae</taxon>
        <taxon>Streptophyta</taxon>
        <taxon>Embryophyta</taxon>
        <taxon>Tracheophyta</taxon>
        <taxon>Spermatophyta</taxon>
        <taxon>Magnoliopsida</taxon>
        <taxon>Liliopsida</taxon>
        <taxon>Poales</taxon>
        <taxon>Poaceae</taxon>
        <taxon>PACMAD clade</taxon>
        <taxon>Panicoideae</taxon>
        <taxon>Panicodae</taxon>
        <taxon>Paniceae</taxon>
        <taxon>Panicinae</taxon>
        <taxon>Panicum</taxon>
        <taxon>Panicum sect. Panicum</taxon>
    </lineage>
</organism>
<dbReference type="Proteomes" id="UP000243499">
    <property type="component" value="Chromosome 4"/>
</dbReference>
<name>A0A2T8JC43_9POAL</name>
<accession>A0A2T8JC43</accession>
<proteinExistence type="predicted"/>
<protein>
    <recommendedName>
        <fullName evidence="3">Secreted protein</fullName>
    </recommendedName>
</protein>
<evidence type="ECO:0000256" key="1">
    <source>
        <dbReference type="SAM" id="SignalP"/>
    </source>
</evidence>
<reference evidence="2" key="1">
    <citation type="submission" date="2018-04" db="EMBL/GenBank/DDBJ databases">
        <title>WGS assembly of Panicum hallii.</title>
        <authorList>
            <person name="Lovell J."/>
            <person name="Jenkins J."/>
            <person name="Lowry D."/>
            <person name="Mamidi S."/>
            <person name="Sreedasyam A."/>
            <person name="Weng X."/>
            <person name="Barry K."/>
            <person name="Bonette J."/>
            <person name="Campitelli B."/>
            <person name="Daum C."/>
            <person name="Gordon S."/>
            <person name="Gould B."/>
            <person name="Lipzen A."/>
            <person name="Macqueen A."/>
            <person name="Palacio-Mejia J."/>
            <person name="Plott C."/>
            <person name="Shakirov E."/>
            <person name="Shu S."/>
            <person name="Yoshinaga Y."/>
            <person name="Zane M."/>
            <person name="Rokhsar D."/>
            <person name="Grimwood J."/>
            <person name="Schmutz J."/>
            <person name="Juenger T."/>
        </authorList>
    </citation>
    <scope>NUCLEOTIDE SEQUENCE [LARGE SCALE GENOMIC DNA]</scope>
    <source>
        <strain evidence="2">FIL2</strain>
    </source>
</reference>
<dbReference type="AlphaFoldDB" id="A0A2T8JC43"/>